<dbReference type="Proteomes" id="UP001163321">
    <property type="component" value="Chromosome 3"/>
</dbReference>
<accession>A0ACC0WAD2</accession>
<sequence length="313" mass="34385">MVEPLYVHVDEAKGLQKLSYYGGTDVYIYNTSGASYEIVPVIRKRKCFKSGSNSLQHIFPNLTLFEPDHGVLLVQGRPCFSWKFITQPHEPTSDGLLGEYTLYVDQKTERPDQGACGSCWTFGTTGALEGQLFAQQKKLFNMSQQNLLDCSWDFGNNACDGGLDYQAYEWIMANGGLETTATYGSYRNAPGYCHFTASNAIGRMEGFVNVTSVEALNDALATVGPLSVSIDATLPSFYFYGGGYYDDVECKSDLDSLDHSVLAVGVTSHNGQKYTLVKNSWSTHWGEKGYIKIAQKDNLCGVATAATYPVLAD</sequence>
<organism evidence="1 2">
    <name type="scientific">Peronosclerospora sorghi</name>
    <dbReference type="NCBI Taxonomy" id="230839"/>
    <lineage>
        <taxon>Eukaryota</taxon>
        <taxon>Sar</taxon>
        <taxon>Stramenopiles</taxon>
        <taxon>Oomycota</taxon>
        <taxon>Peronosporomycetes</taxon>
        <taxon>Peronosporales</taxon>
        <taxon>Peronosporaceae</taxon>
        <taxon>Peronosclerospora</taxon>
    </lineage>
</organism>
<evidence type="ECO:0000313" key="1">
    <source>
        <dbReference type="EMBL" id="KAI9915697.1"/>
    </source>
</evidence>
<proteinExistence type="predicted"/>
<gene>
    <name evidence="1" type="ORF">PsorP6_008049</name>
</gene>
<dbReference type="EMBL" id="CM047582">
    <property type="protein sequence ID" value="KAI9915697.1"/>
    <property type="molecule type" value="Genomic_DNA"/>
</dbReference>
<reference evidence="1 2" key="1">
    <citation type="journal article" date="2022" name="bioRxiv">
        <title>The genome of the oomycete Peronosclerospora sorghi, a cosmopolitan pathogen of maize and sorghum, is inflated with dispersed pseudogenes.</title>
        <authorList>
            <person name="Fletcher K."/>
            <person name="Martin F."/>
            <person name="Isakeit T."/>
            <person name="Cavanaugh K."/>
            <person name="Magill C."/>
            <person name="Michelmore R."/>
        </authorList>
    </citation>
    <scope>NUCLEOTIDE SEQUENCE [LARGE SCALE GENOMIC DNA]</scope>
    <source>
        <strain evidence="1">P6</strain>
    </source>
</reference>
<keyword evidence="2" id="KW-1185">Reference proteome</keyword>
<protein>
    <submittedName>
        <fullName evidence="1">Uncharacterized protein</fullName>
    </submittedName>
</protein>
<evidence type="ECO:0000313" key="2">
    <source>
        <dbReference type="Proteomes" id="UP001163321"/>
    </source>
</evidence>
<name>A0ACC0WAD2_9STRA</name>
<comment type="caution">
    <text evidence="1">The sequence shown here is derived from an EMBL/GenBank/DDBJ whole genome shotgun (WGS) entry which is preliminary data.</text>
</comment>